<sequence length="308" mass="33613">MASAGYSAPTALMVDQFERMANEKVRELKLHYRQIQHYEQTLDIENLIHEKASVQRMISSMIEGFKQVLSKRQNLPAEERDAFDARVDPIQRQTHAIVNAIMALIEKPLPVVPKEDAPKKESQNIFDDCFAPEDHDTYGGIKSSTTTSTSAYEEQLMAQTQTDAQARAEEARLRVLRAKEDSEAIKQVARDIEDLNQVMEDLATLVHCQHDMVDSIEDHVEKATYQVHSGNQQLKKALANKNAQVPIVAAGVGAAAAGGPVGIVAGSAVLGVVAGIGGAVAGLFGGRFIKNQVKKSTEVPSNDEPSNE</sequence>
<dbReference type="PROSITE" id="PS50192">
    <property type="entry name" value="T_SNARE"/>
    <property type="match status" value="1"/>
</dbReference>
<feature type="transmembrane region" description="Helical" evidence="1">
    <location>
        <begin position="263"/>
        <end position="285"/>
    </location>
</feature>
<reference evidence="4" key="2">
    <citation type="submission" date="2020-10" db="UniProtKB">
        <authorList>
            <consortium name="WormBaseParasite"/>
        </authorList>
    </citation>
    <scope>IDENTIFICATION</scope>
</reference>
<evidence type="ECO:0000256" key="1">
    <source>
        <dbReference type="SAM" id="Phobius"/>
    </source>
</evidence>
<proteinExistence type="predicted"/>
<dbReference type="GO" id="GO:0048278">
    <property type="term" value="P:vesicle docking"/>
    <property type="evidence" value="ECO:0007669"/>
    <property type="project" value="TreeGrafter"/>
</dbReference>
<evidence type="ECO:0000313" key="3">
    <source>
        <dbReference type="Proteomes" id="UP000492821"/>
    </source>
</evidence>
<evidence type="ECO:0000313" key="4">
    <source>
        <dbReference type="WBParaSite" id="Pan_g23776.t1"/>
    </source>
</evidence>
<evidence type="ECO:0000259" key="2">
    <source>
        <dbReference type="PROSITE" id="PS50192"/>
    </source>
</evidence>
<dbReference type="GO" id="GO:0005484">
    <property type="term" value="F:SNAP receptor activity"/>
    <property type="evidence" value="ECO:0007669"/>
    <property type="project" value="TreeGrafter"/>
</dbReference>
<feature type="domain" description="T-SNARE coiled-coil homology" evidence="2">
    <location>
        <begin position="175"/>
        <end position="237"/>
    </location>
</feature>
<keyword evidence="1" id="KW-0472">Membrane</keyword>
<name>A0A7E4VQE7_PANRE</name>
<dbReference type="SUPFAM" id="SSF58038">
    <property type="entry name" value="SNARE fusion complex"/>
    <property type="match status" value="1"/>
</dbReference>
<dbReference type="AlphaFoldDB" id="A0A7E4VQE7"/>
<dbReference type="SMART" id="SM00397">
    <property type="entry name" value="t_SNARE"/>
    <property type="match status" value="1"/>
</dbReference>
<dbReference type="Gene3D" id="1.20.5.110">
    <property type="match status" value="1"/>
</dbReference>
<dbReference type="GO" id="GO:0012505">
    <property type="term" value="C:endomembrane system"/>
    <property type="evidence" value="ECO:0007669"/>
    <property type="project" value="TreeGrafter"/>
</dbReference>
<dbReference type="InterPro" id="IPR000727">
    <property type="entry name" value="T_SNARE_dom"/>
</dbReference>
<keyword evidence="3" id="KW-1185">Reference proteome</keyword>
<keyword evidence="1" id="KW-0812">Transmembrane</keyword>
<reference evidence="3" key="1">
    <citation type="journal article" date="2013" name="Genetics">
        <title>The draft genome and transcriptome of Panagrellus redivivus are shaped by the harsh demands of a free-living lifestyle.</title>
        <authorList>
            <person name="Srinivasan J."/>
            <person name="Dillman A.R."/>
            <person name="Macchietto M.G."/>
            <person name="Heikkinen L."/>
            <person name="Lakso M."/>
            <person name="Fracchia K.M."/>
            <person name="Antoshechkin I."/>
            <person name="Mortazavi A."/>
            <person name="Wong G."/>
            <person name="Sternberg P.W."/>
        </authorList>
    </citation>
    <scope>NUCLEOTIDE SEQUENCE [LARGE SCALE GENOMIC DNA]</scope>
    <source>
        <strain evidence="3">MT8872</strain>
    </source>
</reference>
<dbReference type="InterPro" id="IPR045242">
    <property type="entry name" value="Syntaxin"/>
</dbReference>
<protein>
    <submittedName>
        <fullName evidence="4">t-SNARE coiled-coil homology domain-containing protein</fullName>
    </submittedName>
</protein>
<dbReference type="GO" id="GO:0006886">
    <property type="term" value="P:intracellular protein transport"/>
    <property type="evidence" value="ECO:0007669"/>
    <property type="project" value="TreeGrafter"/>
</dbReference>
<organism evidence="3 4">
    <name type="scientific">Panagrellus redivivus</name>
    <name type="common">Microworm</name>
    <dbReference type="NCBI Taxonomy" id="6233"/>
    <lineage>
        <taxon>Eukaryota</taxon>
        <taxon>Metazoa</taxon>
        <taxon>Ecdysozoa</taxon>
        <taxon>Nematoda</taxon>
        <taxon>Chromadorea</taxon>
        <taxon>Rhabditida</taxon>
        <taxon>Tylenchina</taxon>
        <taxon>Panagrolaimomorpha</taxon>
        <taxon>Panagrolaimoidea</taxon>
        <taxon>Panagrolaimidae</taxon>
        <taxon>Panagrellus</taxon>
    </lineage>
</organism>
<dbReference type="Pfam" id="PF26585">
    <property type="entry name" value="STX17_N"/>
    <property type="match status" value="1"/>
</dbReference>
<dbReference type="PANTHER" id="PTHR19957">
    <property type="entry name" value="SYNTAXIN"/>
    <property type="match status" value="1"/>
</dbReference>
<dbReference type="Proteomes" id="UP000492821">
    <property type="component" value="Unassembled WGS sequence"/>
</dbReference>
<dbReference type="GO" id="GO:0006906">
    <property type="term" value="P:vesicle fusion"/>
    <property type="evidence" value="ECO:0007669"/>
    <property type="project" value="TreeGrafter"/>
</dbReference>
<dbReference type="GO" id="GO:0000149">
    <property type="term" value="F:SNARE binding"/>
    <property type="evidence" value="ECO:0007669"/>
    <property type="project" value="TreeGrafter"/>
</dbReference>
<dbReference type="InterPro" id="IPR059001">
    <property type="entry name" value="STX17_N"/>
</dbReference>
<dbReference type="WBParaSite" id="Pan_g23776.t1">
    <property type="protein sequence ID" value="Pan_g23776.t1"/>
    <property type="gene ID" value="Pan_g23776"/>
</dbReference>
<keyword evidence="1" id="KW-1133">Transmembrane helix</keyword>
<accession>A0A7E4VQE7</accession>
<dbReference type="GO" id="GO:0031201">
    <property type="term" value="C:SNARE complex"/>
    <property type="evidence" value="ECO:0007669"/>
    <property type="project" value="TreeGrafter"/>
</dbReference>